<sequence>MRTRTTACTVLLALAAFTTGCGSSESTSKPNKPSSTSTPAAATQAAADADDLKACTKALEVALDADSEDMMPAECDSLSESDYQKAATAVLAGVEG</sequence>
<keyword evidence="4" id="KW-1185">Reference proteome</keyword>
<protein>
    <recommendedName>
        <fullName evidence="5">Secreted protein</fullName>
    </recommendedName>
</protein>
<dbReference type="RefSeq" id="WP_086757904.1">
    <property type="nucleotide sequence ID" value="NZ_JAGJBZ010000002.1"/>
</dbReference>
<evidence type="ECO:0000256" key="2">
    <source>
        <dbReference type="SAM" id="SignalP"/>
    </source>
</evidence>
<comment type="caution">
    <text evidence="3">The sequence shown here is derived from an EMBL/GenBank/DDBJ whole genome shotgun (WGS) entry which is preliminary data.</text>
</comment>
<feature type="region of interest" description="Disordered" evidence="1">
    <location>
        <begin position="20"/>
        <end position="43"/>
    </location>
</feature>
<keyword evidence="2" id="KW-0732">Signal</keyword>
<dbReference type="Proteomes" id="UP001271723">
    <property type="component" value="Unassembled WGS sequence"/>
</dbReference>
<evidence type="ECO:0008006" key="5">
    <source>
        <dbReference type="Google" id="ProtNLM"/>
    </source>
</evidence>
<name>A0ABU4L4C9_9ACTN</name>
<dbReference type="EMBL" id="JARAVY010000006">
    <property type="protein sequence ID" value="MDX2910572.1"/>
    <property type="molecule type" value="Genomic_DNA"/>
</dbReference>
<evidence type="ECO:0000313" key="4">
    <source>
        <dbReference type="Proteomes" id="UP001271723"/>
    </source>
</evidence>
<evidence type="ECO:0000256" key="1">
    <source>
        <dbReference type="SAM" id="MobiDB-lite"/>
    </source>
</evidence>
<proteinExistence type="predicted"/>
<reference evidence="3 4" key="1">
    <citation type="journal article" date="2023" name="Microb. Genom.">
        <title>Mesoterricola silvestris gen. nov., sp. nov., Mesoterricola sediminis sp. nov., Geothrix oryzae sp. nov., Geothrix edaphica sp. nov., Geothrix rubra sp. nov., and Geothrix limicola sp. nov., six novel members of Acidobacteriota isolated from soils.</title>
        <authorList>
            <person name="Weisberg A.J."/>
            <person name="Pearce E."/>
            <person name="Kramer C.G."/>
            <person name="Chang J.H."/>
            <person name="Clarke C.R."/>
        </authorList>
    </citation>
    <scope>NUCLEOTIDE SEQUENCE [LARGE SCALE GENOMIC DNA]</scope>
    <source>
        <strain evidence="3 4">NRRL_B-2795</strain>
    </source>
</reference>
<organism evidence="3 4">
    <name type="scientific">Streptomyces griseiscabiei</name>
    <dbReference type="NCBI Taxonomy" id="2993540"/>
    <lineage>
        <taxon>Bacteria</taxon>
        <taxon>Bacillati</taxon>
        <taxon>Actinomycetota</taxon>
        <taxon>Actinomycetes</taxon>
        <taxon>Kitasatosporales</taxon>
        <taxon>Streptomycetaceae</taxon>
        <taxon>Streptomyces</taxon>
    </lineage>
</organism>
<evidence type="ECO:0000313" key="3">
    <source>
        <dbReference type="EMBL" id="MDX2910572.1"/>
    </source>
</evidence>
<gene>
    <name evidence="3" type="ORF">PV517_17940</name>
</gene>
<feature type="chain" id="PRO_5046354251" description="Secreted protein" evidence="2">
    <location>
        <begin position="24"/>
        <end position="96"/>
    </location>
</feature>
<accession>A0ABU4L4C9</accession>
<dbReference type="PROSITE" id="PS51257">
    <property type="entry name" value="PROKAR_LIPOPROTEIN"/>
    <property type="match status" value="1"/>
</dbReference>
<feature type="signal peptide" evidence="2">
    <location>
        <begin position="1"/>
        <end position="23"/>
    </location>
</feature>